<keyword evidence="1" id="KW-0812">Transmembrane</keyword>
<dbReference type="AlphaFoldDB" id="A0A1A9ZIL7"/>
<reference evidence="2" key="2">
    <citation type="submission" date="2020-05" db="UniProtKB">
        <authorList>
            <consortium name="EnsemblMetazoa"/>
        </authorList>
    </citation>
    <scope>IDENTIFICATION</scope>
    <source>
        <strain evidence="2">IAEA</strain>
    </source>
</reference>
<protein>
    <submittedName>
        <fullName evidence="2">Uncharacterized protein</fullName>
    </submittedName>
</protein>
<evidence type="ECO:0000256" key="1">
    <source>
        <dbReference type="SAM" id="Phobius"/>
    </source>
</evidence>
<evidence type="ECO:0000313" key="3">
    <source>
        <dbReference type="Proteomes" id="UP000092445"/>
    </source>
</evidence>
<name>A0A1A9ZIL7_GLOPL</name>
<sequence>MCVNPKSSDELRGQKFQRIGCLFGRYGLGNATLIEDSLPTSIFIQEHSSRRSASQYENAELQTVVIKNKTKGFRHVPKRIIAEWVQAVPRMIVNKPISSTWAHRLVVATLLLFGTSVFGLFIKNITVDESLRLLDSMYINFLQIQATNYCISSTYLATSCCCFGGLHNHVVKKRFLVNEFQRTFIK</sequence>
<reference evidence="3" key="1">
    <citation type="submission" date="2014-03" db="EMBL/GenBank/DDBJ databases">
        <authorList>
            <person name="Aksoy S."/>
            <person name="Warren W."/>
            <person name="Wilson R.K."/>
        </authorList>
    </citation>
    <scope>NUCLEOTIDE SEQUENCE [LARGE SCALE GENOMIC DNA]</scope>
    <source>
        <strain evidence="3">IAEA</strain>
    </source>
</reference>
<keyword evidence="1" id="KW-0472">Membrane</keyword>
<dbReference type="VEuPathDB" id="VectorBase:GPAI015767"/>
<organism evidence="2 3">
    <name type="scientific">Glossina pallidipes</name>
    <name type="common">Tsetse fly</name>
    <dbReference type="NCBI Taxonomy" id="7398"/>
    <lineage>
        <taxon>Eukaryota</taxon>
        <taxon>Metazoa</taxon>
        <taxon>Ecdysozoa</taxon>
        <taxon>Arthropoda</taxon>
        <taxon>Hexapoda</taxon>
        <taxon>Insecta</taxon>
        <taxon>Pterygota</taxon>
        <taxon>Neoptera</taxon>
        <taxon>Endopterygota</taxon>
        <taxon>Diptera</taxon>
        <taxon>Brachycera</taxon>
        <taxon>Muscomorpha</taxon>
        <taxon>Hippoboscoidea</taxon>
        <taxon>Glossinidae</taxon>
        <taxon>Glossina</taxon>
    </lineage>
</organism>
<keyword evidence="1" id="KW-1133">Transmembrane helix</keyword>
<proteinExistence type="predicted"/>
<feature type="transmembrane region" description="Helical" evidence="1">
    <location>
        <begin position="101"/>
        <end position="122"/>
    </location>
</feature>
<dbReference type="Proteomes" id="UP000092445">
    <property type="component" value="Unassembled WGS sequence"/>
</dbReference>
<keyword evidence="3" id="KW-1185">Reference proteome</keyword>
<dbReference type="EnsemblMetazoa" id="GPAI015767-RA">
    <property type="protein sequence ID" value="GPAI015767-PA"/>
    <property type="gene ID" value="GPAI015767"/>
</dbReference>
<accession>A0A1A9ZIL7</accession>
<evidence type="ECO:0000313" key="2">
    <source>
        <dbReference type="EnsemblMetazoa" id="GPAI015767-PA"/>
    </source>
</evidence>